<reference evidence="4" key="1">
    <citation type="submission" date="2021-03" db="EMBL/GenBank/DDBJ databases">
        <title>Chromosome level genome of the anhydrobiotic midge Polypedilum vanderplanki.</title>
        <authorList>
            <person name="Yoshida Y."/>
            <person name="Kikawada T."/>
            <person name="Gusev O."/>
        </authorList>
    </citation>
    <scope>NUCLEOTIDE SEQUENCE</scope>
    <source>
        <strain evidence="4">NIAS01</strain>
        <tissue evidence="4">Whole body or cell culture</tissue>
    </source>
</reference>
<evidence type="ECO:0000259" key="3">
    <source>
        <dbReference type="Pfam" id="PF00089"/>
    </source>
</evidence>
<dbReference type="GO" id="GO:0006508">
    <property type="term" value="P:proteolysis"/>
    <property type="evidence" value="ECO:0007669"/>
    <property type="project" value="InterPro"/>
</dbReference>
<evidence type="ECO:0000313" key="5">
    <source>
        <dbReference type="Proteomes" id="UP001107558"/>
    </source>
</evidence>
<proteinExistence type="inferred from homology"/>
<accession>A0A9J6BA57</accession>
<dbReference type="Gene3D" id="2.40.10.10">
    <property type="entry name" value="Trypsin-like serine proteases"/>
    <property type="match status" value="1"/>
</dbReference>
<feature type="domain" description="Peptidase S1" evidence="3">
    <location>
        <begin position="24"/>
        <end position="226"/>
    </location>
</feature>
<sequence length="254" mass="27930">MNILTILALFLIAAFASAETPAEPVQFFAQVFRHYGTTNPPSIVHLTHGVVTGYRHVVVPATLINNVNVEEIRVYLQSTEFRKADDIRTVEERFIHPDFAATNPNANNIAVLHLSESELDANEIAPRNLGALSAAACTIYGFEGWHPSLTTRPITVSDTECGPNVPFCASFNMTAAQREGYIGSPVLCENQDYVAGIATRDVDWSPETIPLVRLNFISIESYQDWIRYVSGARLSTQVSLILITLGVVLGKILL</sequence>
<keyword evidence="5" id="KW-1185">Reference proteome</keyword>
<gene>
    <name evidence="4" type="ORF">PVAND_014424</name>
</gene>
<evidence type="ECO:0000256" key="1">
    <source>
        <dbReference type="ARBA" id="ARBA00024195"/>
    </source>
</evidence>
<name>A0A9J6BA57_POLVA</name>
<dbReference type="AlphaFoldDB" id="A0A9J6BA57"/>
<comment type="caution">
    <text evidence="4">The sequence shown here is derived from an EMBL/GenBank/DDBJ whole genome shotgun (WGS) entry which is preliminary data.</text>
</comment>
<dbReference type="Pfam" id="PF00089">
    <property type="entry name" value="Trypsin"/>
    <property type="match status" value="1"/>
</dbReference>
<dbReference type="GO" id="GO:0004252">
    <property type="term" value="F:serine-type endopeptidase activity"/>
    <property type="evidence" value="ECO:0007669"/>
    <property type="project" value="InterPro"/>
</dbReference>
<dbReference type="Proteomes" id="UP001107558">
    <property type="component" value="Chromosome 4"/>
</dbReference>
<evidence type="ECO:0000313" key="4">
    <source>
        <dbReference type="EMBL" id="KAG5666395.1"/>
    </source>
</evidence>
<dbReference type="InterPro" id="IPR043504">
    <property type="entry name" value="Peptidase_S1_PA_chymotrypsin"/>
</dbReference>
<dbReference type="SUPFAM" id="SSF50494">
    <property type="entry name" value="Trypsin-like serine proteases"/>
    <property type="match status" value="1"/>
</dbReference>
<protein>
    <recommendedName>
        <fullName evidence="3">Peptidase S1 domain-containing protein</fullName>
    </recommendedName>
</protein>
<dbReference type="EMBL" id="JADBJN010000004">
    <property type="protein sequence ID" value="KAG5666395.1"/>
    <property type="molecule type" value="Genomic_DNA"/>
</dbReference>
<keyword evidence="2" id="KW-0732">Signal</keyword>
<evidence type="ECO:0000256" key="2">
    <source>
        <dbReference type="SAM" id="SignalP"/>
    </source>
</evidence>
<feature type="chain" id="PRO_5039950609" description="Peptidase S1 domain-containing protein" evidence="2">
    <location>
        <begin position="19"/>
        <end position="254"/>
    </location>
</feature>
<dbReference type="OrthoDB" id="10513461at2759"/>
<dbReference type="InterPro" id="IPR001254">
    <property type="entry name" value="Trypsin_dom"/>
</dbReference>
<dbReference type="InterPro" id="IPR009003">
    <property type="entry name" value="Peptidase_S1_PA"/>
</dbReference>
<comment type="similarity">
    <text evidence="1">Belongs to the peptidase S1 family. CLIP subfamily.</text>
</comment>
<organism evidence="4 5">
    <name type="scientific">Polypedilum vanderplanki</name>
    <name type="common">Sleeping chironomid midge</name>
    <dbReference type="NCBI Taxonomy" id="319348"/>
    <lineage>
        <taxon>Eukaryota</taxon>
        <taxon>Metazoa</taxon>
        <taxon>Ecdysozoa</taxon>
        <taxon>Arthropoda</taxon>
        <taxon>Hexapoda</taxon>
        <taxon>Insecta</taxon>
        <taxon>Pterygota</taxon>
        <taxon>Neoptera</taxon>
        <taxon>Endopterygota</taxon>
        <taxon>Diptera</taxon>
        <taxon>Nematocera</taxon>
        <taxon>Chironomoidea</taxon>
        <taxon>Chironomidae</taxon>
        <taxon>Chironominae</taxon>
        <taxon>Polypedilum</taxon>
        <taxon>Polypedilum</taxon>
    </lineage>
</organism>
<feature type="signal peptide" evidence="2">
    <location>
        <begin position="1"/>
        <end position="18"/>
    </location>
</feature>